<protein>
    <submittedName>
        <fullName evidence="2">Uncharacterized protein</fullName>
    </submittedName>
</protein>
<dbReference type="Proteomes" id="UP000270468">
    <property type="component" value="Unassembled WGS sequence"/>
</dbReference>
<name>A0A3P5W7L5_9BACL</name>
<evidence type="ECO:0000313" key="2">
    <source>
        <dbReference type="EMBL" id="VDC19352.1"/>
    </source>
</evidence>
<evidence type="ECO:0000256" key="1">
    <source>
        <dbReference type="SAM" id="Phobius"/>
    </source>
</evidence>
<evidence type="ECO:0000313" key="3">
    <source>
        <dbReference type="Proteomes" id="UP000270468"/>
    </source>
</evidence>
<sequence length="123" mass="13961">MRLYREAYIFVLKKNYMLLTIATALLILTFGFWIGIPLFVVGNIFAELNASILIQGVCVFISAGLLFSLFFIPLNLKVAKRVGEMKQQSTLQTFIRLHLAFILLSAVVLCLLFLLILWVEGTF</sequence>
<dbReference type="OrthoDB" id="2440603at2"/>
<keyword evidence="1" id="KW-1133">Transmembrane helix</keyword>
<feature type="transmembrane region" description="Helical" evidence="1">
    <location>
        <begin position="97"/>
        <end position="119"/>
    </location>
</feature>
<keyword evidence="1" id="KW-0472">Membrane</keyword>
<gene>
    <name evidence="2" type="ORF">FILTAD_00289</name>
</gene>
<keyword evidence="1" id="KW-0812">Transmembrane</keyword>
<feature type="transmembrane region" description="Helical" evidence="1">
    <location>
        <begin position="52"/>
        <end position="76"/>
    </location>
</feature>
<feature type="transmembrane region" description="Helical" evidence="1">
    <location>
        <begin position="21"/>
        <end position="46"/>
    </location>
</feature>
<dbReference type="AlphaFoldDB" id="A0A3P5W7L5"/>
<accession>A0A3P5W7L5</accession>
<organism evidence="2 3">
    <name type="scientific">Filibacter tadaridae</name>
    <dbReference type="NCBI Taxonomy" id="2483811"/>
    <lineage>
        <taxon>Bacteria</taxon>
        <taxon>Bacillati</taxon>
        <taxon>Bacillota</taxon>
        <taxon>Bacilli</taxon>
        <taxon>Bacillales</taxon>
        <taxon>Caryophanaceae</taxon>
        <taxon>Filibacter</taxon>
    </lineage>
</organism>
<reference evidence="2 3" key="1">
    <citation type="submission" date="2018-11" db="EMBL/GenBank/DDBJ databases">
        <authorList>
            <person name="Criscuolo A."/>
        </authorList>
    </citation>
    <scope>NUCLEOTIDE SEQUENCE [LARGE SCALE GENOMIC DNA]</scope>
    <source>
        <strain evidence="2">ATB-66</strain>
    </source>
</reference>
<dbReference type="RefSeq" id="WP_124068738.1">
    <property type="nucleotide sequence ID" value="NZ_CBCRXF010000003.1"/>
</dbReference>
<proteinExistence type="predicted"/>
<dbReference type="EMBL" id="UXAV01000017">
    <property type="protein sequence ID" value="VDC19352.1"/>
    <property type="molecule type" value="Genomic_DNA"/>
</dbReference>
<keyword evidence="3" id="KW-1185">Reference proteome</keyword>